<comment type="caution">
    <text evidence="3">The sequence shown here is derived from an EMBL/GenBank/DDBJ whole genome shotgun (WGS) entry which is preliminary data.</text>
</comment>
<dbReference type="SUPFAM" id="SSF56925">
    <property type="entry name" value="OMPA-like"/>
    <property type="match status" value="1"/>
</dbReference>
<dbReference type="InterPro" id="IPR005618">
    <property type="entry name" value="OMPW"/>
</dbReference>
<evidence type="ECO:0000256" key="1">
    <source>
        <dbReference type="ARBA" id="ARBA00009330"/>
    </source>
</evidence>
<dbReference type="Proteomes" id="UP000218934">
    <property type="component" value="Unassembled WGS sequence"/>
</dbReference>
<dbReference type="PANTHER" id="PTHR36920">
    <property type="match status" value="1"/>
</dbReference>
<dbReference type="Gene3D" id="2.40.160.20">
    <property type="match status" value="1"/>
</dbReference>
<feature type="signal peptide" evidence="2">
    <location>
        <begin position="1"/>
        <end position="21"/>
    </location>
</feature>
<proteinExistence type="inferred from homology"/>
<feature type="chain" id="PRO_5012065210" evidence="2">
    <location>
        <begin position="22"/>
        <end position="218"/>
    </location>
</feature>
<dbReference type="GO" id="GO:0055085">
    <property type="term" value="P:transmembrane transport"/>
    <property type="evidence" value="ECO:0007669"/>
    <property type="project" value="TreeGrafter"/>
</dbReference>
<keyword evidence="2" id="KW-0732">Signal</keyword>
<evidence type="ECO:0000256" key="2">
    <source>
        <dbReference type="SAM" id="SignalP"/>
    </source>
</evidence>
<keyword evidence="4" id="KW-1185">Reference proteome</keyword>
<comment type="similarity">
    <text evidence="1">Belongs to the OmpW/AlkL family.</text>
</comment>
<evidence type="ECO:0000313" key="4">
    <source>
        <dbReference type="Proteomes" id="UP000218934"/>
    </source>
</evidence>
<dbReference type="GO" id="GO:0019867">
    <property type="term" value="C:outer membrane"/>
    <property type="evidence" value="ECO:0007669"/>
    <property type="project" value="InterPro"/>
</dbReference>
<accession>A0A2A4FTI5</accession>
<reference evidence="3 4" key="1">
    <citation type="submission" date="2017-09" db="EMBL/GenBank/DDBJ databases">
        <title>The Catabolism of 3,6-Dichlorosalicylic acid is Initiated by the Cytochrome P450 Monooxygenase DsmABC in Rhizorhabdus dicambivorans Ndbn-20.</title>
        <authorList>
            <person name="Na L."/>
        </authorList>
    </citation>
    <scope>NUCLEOTIDE SEQUENCE [LARGE SCALE GENOMIC DNA]</scope>
    <source>
        <strain evidence="3 4">Ndbn-20m</strain>
    </source>
</reference>
<protein>
    <submittedName>
        <fullName evidence="3">OmpW family protein</fullName>
    </submittedName>
</protein>
<gene>
    <name evidence="3" type="ORF">COO09_19110</name>
</gene>
<dbReference type="KEGG" id="rdi:CMV14_05210"/>
<dbReference type="AlphaFoldDB" id="A0A2A4FTI5"/>
<dbReference type="OrthoDB" id="9807574at2"/>
<dbReference type="PANTHER" id="PTHR36920:SF1">
    <property type="entry name" value="OUTER MEMBRANE PROTEIN W"/>
    <property type="match status" value="1"/>
</dbReference>
<sequence length="218" mass="23509">MYRRIMIALTATATVAAPAAAAQGDVLVRVRGIIVAPNERSSGIAPAFSGEKVKVSNSIMPEVDFTYMLTPNIATELILATTKHKASGRTGTTGTIGKLASTWVLPPTLTLQYHFAPDAKVRPYVGAGLNYTIFYSEKASRNLVTAAGKTNVRMKSSFGYALQAGVDVPLTERTFMNFDVKYIDIDTTTRLATTAIGTQRVRVHLDPFVVGVGFGMRF</sequence>
<dbReference type="InterPro" id="IPR011250">
    <property type="entry name" value="OMP/PagP_B-barrel"/>
</dbReference>
<evidence type="ECO:0000313" key="3">
    <source>
        <dbReference type="EMBL" id="PCE40701.1"/>
    </source>
</evidence>
<name>A0A2A4FTI5_9SPHN</name>
<dbReference type="Pfam" id="PF03922">
    <property type="entry name" value="OmpW"/>
    <property type="match status" value="1"/>
</dbReference>
<organism evidence="3 4">
    <name type="scientific">Rhizorhabdus dicambivorans</name>
    <dbReference type="NCBI Taxonomy" id="1850238"/>
    <lineage>
        <taxon>Bacteria</taxon>
        <taxon>Pseudomonadati</taxon>
        <taxon>Pseudomonadota</taxon>
        <taxon>Alphaproteobacteria</taxon>
        <taxon>Sphingomonadales</taxon>
        <taxon>Sphingomonadaceae</taxon>
        <taxon>Rhizorhabdus</taxon>
    </lineage>
</organism>
<dbReference type="EMBL" id="NWUF01000024">
    <property type="protein sequence ID" value="PCE40701.1"/>
    <property type="molecule type" value="Genomic_DNA"/>
</dbReference>